<keyword evidence="1" id="KW-0472">Membrane</keyword>
<comment type="caution">
    <text evidence="2">The sequence shown here is derived from an EMBL/GenBank/DDBJ whole genome shotgun (WGS) entry which is preliminary data.</text>
</comment>
<dbReference type="EMBL" id="BSTX01000001">
    <property type="protein sequence ID" value="GLZ75760.1"/>
    <property type="molecule type" value="Genomic_DNA"/>
</dbReference>
<organism evidence="2 3">
    <name type="scientific">Actinorhabdospora filicis</name>
    <dbReference type="NCBI Taxonomy" id="1785913"/>
    <lineage>
        <taxon>Bacteria</taxon>
        <taxon>Bacillati</taxon>
        <taxon>Actinomycetota</taxon>
        <taxon>Actinomycetes</taxon>
        <taxon>Micromonosporales</taxon>
        <taxon>Micromonosporaceae</taxon>
        <taxon>Actinorhabdospora</taxon>
    </lineage>
</organism>
<gene>
    <name evidence="2" type="ORF">Afil01_05670</name>
</gene>
<feature type="transmembrane region" description="Helical" evidence="1">
    <location>
        <begin position="199"/>
        <end position="220"/>
    </location>
</feature>
<feature type="transmembrane region" description="Helical" evidence="1">
    <location>
        <begin position="70"/>
        <end position="91"/>
    </location>
</feature>
<dbReference type="Pfam" id="PF06197">
    <property type="entry name" value="DUF998"/>
    <property type="match status" value="1"/>
</dbReference>
<feature type="transmembrane region" description="Helical" evidence="1">
    <location>
        <begin position="135"/>
        <end position="154"/>
    </location>
</feature>
<sequence length="226" mass="23313">MSAGLWTPARVEVATPAAVPVRASAGRRASLFAIAASILAVLCLGYLHMVPSDVDPMRDPVSSYVRVGGGWQFTLGVTAMAAACYVLASAALPGPRTAMLRGVLAIAGASFQTAAVFPTDAGASVVTASAEIHRWAAGIGMGAIPVAGLLFLTVLRGSGRPQAAKWLGVTVAVSVFLLAVTVIGTFLPDFMHSGDWRGLPQRVLLFAELTVVLALAFAAGTRLTRR</sequence>
<reference evidence="2" key="1">
    <citation type="submission" date="2023-03" db="EMBL/GenBank/DDBJ databases">
        <title>Actinorhabdospora filicis NBRC 111898.</title>
        <authorList>
            <person name="Ichikawa N."/>
            <person name="Sato H."/>
            <person name="Tonouchi N."/>
        </authorList>
    </citation>
    <scope>NUCLEOTIDE SEQUENCE</scope>
    <source>
        <strain evidence="2">NBRC 111898</strain>
    </source>
</reference>
<feature type="transmembrane region" description="Helical" evidence="1">
    <location>
        <begin position="98"/>
        <end position="115"/>
    </location>
</feature>
<name>A0A9W6SEJ7_9ACTN</name>
<dbReference type="InterPro" id="IPR009339">
    <property type="entry name" value="DUF998"/>
</dbReference>
<feature type="transmembrane region" description="Helical" evidence="1">
    <location>
        <begin position="31"/>
        <end position="50"/>
    </location>
</feature>
<proteinExistence type="predicted"/>
<keyword evidence="3" id="KW-1185">Reference proteome</keyword>
<keyword evidence="1" id="KW-0812">Transmembrane</keyword>
<dbReference type="AlphaFoldDB" id="A0A9W6SEJ7"/>
<evidence type="ECO:0000313" key="3">
    <source>
        <dbReference type="Proteomes" id="UP001165079"/>
    </source>
</evidence>
<accession>A0A9W6SEJ7</accession>
<evidence type="ECO:0008006" key="4">
    <source>
        <dbReference type="Google" id="ProtNLM"/>
    </source>
</evidence>
<feature type="transmembrane region" description="Helical" evidence="1">
    <location>
        <begin position="166"/>
        <end position="187"/>
    </location>
</feature>
<dbReference type="Proteomes" id="UP001165079">
    <property type="component" value="Unassembled WGS sequence"/>
</dbReference>
<protein>
    <recommendedName>
        <fullName evidence="4">DUF998 domain-containing protein</fullName>
    </recommendedName>
</protein>
<keyword evidence="1" id="KW-1133">Transmembrane helix</keyword>
<dbReference type="RefSeq" id="WP_285660987.1">
    <property type="nucleotide sequence ID" value="NZ_BSTX01000001.1"/>
</dbReference>
<evidence type="ECO:0000256" key="1">
    <source>
        <dbReference type="SAM" id="Phobius"/>
    </source>
</evidence>
<evidence type="ECO:0000313" key="2">
    <source>
        <dbReference type="EMBL" id="GLZ75760.1"/>
    </source>
</evidence>